<feature type="compositionally biased region" description="Polar residues" evidence="17">
    <location>
        <begin position="112"/>
        <end position="122"/>
    </location>
</feature>
<keyword evidence="5 16" id="KW-0812">Transmembrane</keyword>
<keyword evidence="2 16" id="KW-0813">Transport</keyword>
<dbReference type="CTD" id="53827"/>
<evidence type="ECO:0000256" key="2">
    <source>
        <dbReference type="ARBA" id="ARBA00022448"/>
    </source>
</evidence>
<dbReference type="GeneID" id="109372048"/>
<evidence type="ECO:0000256" key="16">
    <source>
        <dbReference type="RuleBase" id="RU364131"/>
    </source>
</evidence>
<keyword evidence="3" id="KW-1003">Cell membrane</keyword>
<dbReference type="PROSITE" id="PS01310">
    <property type="entry name" value="FXYD"/>
    <property type="match status" value="1"/>
</dbReference>
<evidence type="ECO:0000256" key="10">
    <source>
        <dbReference type="ARBA" id="ARBA00023065"/>
    </source>
</evidence>
<comment type="function">
    <text evidence="14">Associates with and regulates the activity of the sodium/potassium-transporting ATPase (NKA) which catalyzes the hydrolysis of ATP coupled with the exchange of Na(+) and K(+) ions across the plasma membrane. May increase NKA activity by increasing the apparent affinity for Na(+). Involved in down-regulation of E-cadherin which results in reduced cell adhesion. Promotes metastasis.</text>
</comment>
<evidence type="ECO:0000256" key="4">
    <source>
        <dbReference type="ARBA" id="ARBA00022538"/>
    </source>
</evidence>
<dbReference type="GO" id="GO:0017080">
    <property type="term" value="F:sodium channel regulator activity"/>
    <property type="evidence" value="ECO:0007669"/>
    <property type="project" value="TreeGrafter"/>
</dbReference>
<keyword evidence="7" id="KW-0630">Potassium</keyword>
<evidence type="ECO:0000313" key="18">
    <source>
        <dbReference type="Proteomes" id="UP000694851"/>
    </source>
</evidence>
<organism evidence="18 19">
    <name type="scientific">Hipposideros armiger</name>
    <name type="common">Great Himalayan leaf-nosed bat</name>
    <dbReference type="NCBI Taxonomy" id="186990"/>
    <lineage>
        <taxon>Eukaryota</taxon>
        <taxon>Metazoa</taxon>
        <taxon>Chordata</taxon>
        <taxon>Craniata</taxon>
        <taxon>Vertebrata</taxon>
        <taxon>Euteleostomi</taxon>
        <taxon>Mammalia</taxon>
        <taxon>Eutheria</taxon>
        <taxon>Laurasiatheria</taxon>
        <taxon>Chiroptera</taxon>
        <taxon>Yinpterochiroptera</taxon>
        <taxon>Rhinolophoidea</taxon>
        <taxon>Hipposideridae</taxon>
        <taxon>Hipposideros</taxon>
    </lineage>
</organism>
<feature type="compositionally biased region" description="Low complexity" evidence="17">
    <location>
        <begin position="99"/>
        <end position="108"/>
    </location>
</feature>
<comment type="similarity">
    <text evidence="1 16">Belongs to the FXYD family.</text>
</comment>
<reference evidence="19" key="1">
    <citation type="submission" date="2025-08" db="UniProtKB">
        <authorList>
            <consortium name="RefSeq"/>
        </authorList>
    </citation>
    <scope>IDENTIFICATION</scope>
    <source>
        <tissue evidence="19">Muscle</tissue>
    </source>
</reference>
<dbReference type="AlphaFoldDB" id="A0A8B7PW79"/>
<name>A0A8B7PW79_HIPAR</name>
<evidence type="ECO:0000313" key="19">
    <source>
        <dbReference type="RefSeq" id="XP_019480456.1"/>
    </source>
</evidence>
<keyword evidence="12" id="KW-0739">Sodium transport</keyword>
<dbReference type="InterPro" id="IPR047297">
    <property type="entry name" value="FXYD_motif"/>
</dbReference>
<evidence type="ECO:0000256" key="12">
    <source>
        <dbReference type="ARBA" id="ARBA00023201"/>
    </source>
</evidence>
<dbReference type="PANTHER" id="PTHR14132">
    <property type="entry name" value="SODIUM/POTASSIUM-TRANSPORTING ATPASE SUBUNIT GAMMA"/>
    <property type="match status" value="1"/>
</dbReference>
<dbReference type="Gene3D" id="1.20.5.780">
    <property type="entry name" value="Single helix bin"/>
    <property type="match status" value="1"/>
</dbReference>
<keyword evidence="8 16" id="KW-1133">Transmembrane helix</keyword>
<dbReference type="CDD" id="cd20323">
    <property type="entry name" value="FXYD_FXYD5"/>
    <property type="match status" value="1"/>
</dbReference>
<comment type="subcellular location">
    <subcellularLocation>
        <location evidence="13">Basolateral cell membrane</location>
        <topology evidence="13">Single-pass type I membrane protein</topology>
    </subcellularLocation>
</comment>
<keyword evidence="9" id="KW-0915">Sodium</keyword>
<evidence type="ECO:0000256" key="17">
    <source>
        <dbReference type="SAM" id="MobiDB-lite"/>
    </source>
</evidence>
<dbReference type="Pfam" id="PF02038">
    <property type="entry name" value="ATP1G1_PLM_MAT8"/>
    <property type="match status" value="1"/>
</dbReference>
<dbReference type="OrthoDB" id="9451811at2759"/>
<comment type="subunit">
    <text evidence="15">Regulatory subunit of the sodium/potassium-transporting ATPase which is composed of a catalytic alpha subunit, a non-catalytic beta subunit and an additional regulatory subunit. The regulatory subunit, a member of the FXYD protein family, modulates the enzymatic activity in a tissue- and isoform-specific way by changing affinities of the Na+/K+-ATPase toward Na(+), K(+) or ATP.</text>
</comment>
<evidence type="ECO:0000256" key="6">
    <source>
        <dbReference type="ARBA" id="ARBA00022729"/>
    </source>
</evidence>
<evidence type="ECO:0000256" key="8">
    <source>
        <dbReference type="ARBA" id="ARBA00022989"/>
    </source>
</evidence>
<evidence type="ECO:0000256" key="3">
    <source>
        <dbReference type="ARBA" id="ARBA00022475"/>
    </source>
</evidence>
<gene>
    <name evidence="19" type="primary">FXYD5</name>
</gene>
<dbReference type="GO" id="GO:0006814">
    <property type="term" value="P:sodium ion transport"/>
    <property type="evidence" value="ECO:0007669"/>
    <property type="project" value="UniProtKB-KW"/>
</dbReference>
<proteinExistence type="inferred from homology"/>
<keyword evidence="11 16" id="KW-0472">Membrane</keyword>
<dbReference type="GO" id="GO:0043269">
    <property type="term" value="P:regulation of monoatomic ion transport"/>
    <property type="evidence" value="ECO:0007669"/>
    <property type="project" value="InterPro"/>
</dbReference>
<keyword evidence="18" id="KW-1185">Reference proteome</keyword>
<evidence type="ECO:0000256" key="13">
    <source>
        <dbReference type="ARBA" id="ARBA00023768"/>
    </source>
</evidence>
<feature type="region of interest" description="Disordered" evidence="17">
    <location>
        <begin position="99"/>
        <end position="202"/>
    </location>
</feature>
<keyword evidence="6" id="KW-0732">Signal</keyword>
<evidence type="ECO:0000256" key="5">
    <source>
        <dbReference type="ARBA" id="ARBA00022692"/>
    </source>
</evidence>
<evidence type="ECO:0000256" key="9">
    <source>
        <dbReference type="ARBA" id="ARBA00023053"/>
    </source>
</evidence>
<dbReference type="GO" id="GO:0006813">
    <property type="term" value="P:potassium ion transport"/>
    <property type="evidence" value="ECO:0007669"/>
    <property type="project" value="UniProtKB-KW"/>
</dbReference>
<evidence type="ECO:0000256" key="1">
    <source>
        <dbReference type="ARBA" id="ARBA00005948"/>
    </source>
</evidence>
<dbReference type="Proteomes" id="UP000694851">
    <property type="component" value="Unplaced"/>
</dbReference>
<evidence type="ECO:0000256" key="7">
    <source>
        <dbReference type="ARBA" id="ARBA00022958"/>
    </source>
</evidence>
<evidence type="ECO:0000256" key="15">
    <source>
        <dbReference type="ARBA" id="ARBA00064017"/>
    </source>
</evidence>
<dbReference type="KEGG" id="hai:109372048"/>
<dbReference type="FunFam" id="1.20.5.780:FF:000005">
    <property type="entry name" value="FXYD domain-containing ion transport regulator"/>
    <property type="match status" value="1"/>
</dbReference>
<keyword evidence="4" id="KW-0633">Potassium transport</keyword>
<dbReference type="RefSeq" id="XP_019480456.1">
    <property type="nucleotide sequence ID" value="XM_019624911.1"/>
</dbReference>
<accession>A0A8B7PW79</accession>
<dbReference type="InterPro" id="IPR000272">
    <property type="entry name" value="Ion-transport_regulator_FXYD"/>
</dbReference>
<dbReference type="GO" id="GO:0016323">
    <property type="term" value="C:basolateral plasma membrane"/>
    <property type="evidence" value="ECO:0007669"/>
    <property type="project" value="UniProtKB-SubCell"/>
</dbReference>
<protein>
    <recommendedName>
        <fullName evidence="16">FXYD domain-containing ion transport regulator</fullName>
    </recommendedName>
</protein>
<feature type="transmembrane region" description="Helical" evidence="16">
    <location>
        <begin position="221"/>
        <end position="239"/>
    </location>
</feature>
<dbReference type="PANTHER" id="PTHR14132:SF14">
    <property type="entry name" value="FXYD DOMAIN-CONTAINING ION TRANSPORT REGULATOR 5"/>
    <property type="match status" value="1"/>
</dbReference>
<evidence type="ECO:0000256" key="14">
    <source>
        <dbReference type="ARBA" id="ARBA00056439"/>
    </source>
</evidence>
<evidence type="ECO:0000256" key="11">
    <source>
        <dbReference type="ARBA" id="ARBA00023136"/>
    </source>
</evidence>
<sequence>MTAPVWVPARQPALSWPHPLPGRSRRRYPVSKTLRALGPQLGANSSAGLGDSPRGKEEAQDLLLYPNPLWVTSRVSRRGMSLSGHLCLFTIVGLLLPTTGQTQPVTTPISRADSTPVNTRVLTSPVHPELQPVPLTPTPQADEASPPPPENQTQQPTSMDVHLTLGPGPDKSSTEADPTKGITLSQKPPGKAFATDPDLGPTGSSEDNPFFYDETTLRRHGLLVAAVLFITGIIILTSGKCRQFSQLCRNYNR</sequence>
<keyword evidence="10 16" id="KW-0406">Ion transport</keyword>